<accession>A0ABD2NVP2</accession>
<evidence type="ECO:0000313" key="1">
    <source>
        <dbReference type="EMBL" id="KAL3282831.1"/>
    </source>
</evidence>
<evidence type="ECO:0000313" key="2">
    <source>
        <dbReference type="Proteomes" id="UP001516400"/>
    </source>
</evidence>
<dbReference type="EMBL" id="JABFTP020000144">
    <property type="protein sequence ID" value="KAL3282831.1"/>
    <property type="molecule type" value="Genomic_DNA"/>
</dbReference>
<dbReference type="PANTHER" id="PTHR37445">
    <property type="entry name" value="PROTEIN CBG24663"/>
    <property type="match status" value="1"/>
</dbReference>
<dbReference type="Proteomes" id="UP001516400">
    <property type="component" value="Unassembled WGS sequence"/>
</dbReference>
<protein>
    <submittedName>
        <fullName evidence="1">Uncharacterized protein</fullName>
    </submittedName>
</protein>
<comment type="caution">
    <text evidence="1">The sequence shown here is derived from an EMBL/GenBank/DDBJ whole genome shotgun (WGS) entry which is preliminary data.</text>
</comment>
<gene>
    <name evidence="1" type="ORF">HHI36_005994</name>
</gene>
<sequence>METGEEQWTCSENYIPSRSSTVGCSERLLQPKVTLDNIMMQLNGIETNYNGFNGKYGRLLEMFELQVEENKTLKSELCEVQKELANLKNDNNPQNIIDEVNETVNRAKNVMLFRLAESGHEALDARINHDTDVVAKILAPANVVHSDIVKVVRMGKRVVPSRPTKVVFPNSEIAAKVLKCRSSILSASKGKIYLQADQTMMQRTCITNARKQLDQRRQAGEMSLSLKVINGKPTIVRNKNEKN</sequence>
<name>A0ABD2NVP2_9CUCU</name>
<dbReference type="AlphaFoldDB" id="A0ABD2NVP2"/>
<keyword evidence="2" id="KW-1185">Reference proteome</keyword>
<organism evidence="1 2">
    <name type="scientific">Cryptolaemus montrouzieri</name>
    <dbReference type="NCBI Taxonomy" id="559131"/>
    <lineage>
        <taxon>Eukaryota</taxon>
        <taxon>Metazoa</taxon>
        <taxon>Ecdysozoa</taxon>
        <taxon>Arthropoda</taxon>
        <taxon>Hexapoda</taxon>
        <taxon>Insecta</taxon>
        <taxon>Pterygota</taxon>
        <taxon>Neoptera</taxon>
        <taxon>Endopterygota</taxon>
        <taxon>Coleoptera</taxon>
        <taxon>Polyphaga</taxon>
        <taxon>Cucujiformia</taxon>
        <taxon>Coccinelloidea</taxon>
        <taxon>Coccinellidae</taxon>
        <taxon>Scymninae</taxon>
        <taxon>Scymnini</taxon>
        <taxon>Cryptolaemus</taxon>
    </lineage>
</organism>
<proteinExistence type="predicted"/>
<dbReference type="PANTHER" id="PTHR37445:SF3">
    <property type="entry name" value="ZINC FINGER PHD-TYPE DOMAIN-CONTAINING PROTEIN"/>
    <property type="match status" value="1"/>
</dbReference>
<reference evidence="1 2" key="1">
    <citation type="journal article" date="2021" name="BMC Biol.">
        <title>Horizontally acquired antibacterial genes associated with adaptive radiation of ladybird beetles.</title>
        <authorList>
            <person name="Li H.S."/>
            <person name="Tang X.F."/>
            <person name="Huang Y.H."/>
            <person name="Xu Z.Y."/>
            <person name="Chen M.L."/>
            <person name="Du X.Y."/>
            <person name="Qiu B.Y."/>
            <person name="Chen P.T."/>
            <person name="Zhang W."/>
            <person name="Slipinski A."/>
            <person name="Escalona H.E."/>
            <person name="Waterhouse R.M."/>
            <person name="Zwick A."/>
            <person name="Pang H."/>
        </authorList>
    </citation>
    <scope>NUCLEOTIDE SEQUENCE [LARGE SCALE GENOMIC DNA]</scope>
    <source>
        <strain evidence="1">SYSU2018</strain>
    </source>
</reference>